<dbReference type="Pfam" id="PF06080">
    <property type="entry name" value="DUF938"/>
    <property type="match status" value="1"/>
</dbReference>
<organism evidence="3 4">
    <name type="scientific">Pseudozyma flocculosa PF-1</name>
    <dbReference type="NCBI Taxonomy" id="1277687"/>
    <lineage>
        <taxon>Eukaryota</taxon>
        <taxon>Fungi</taxon>
        <taxon>Dikarya</taxon>
        <taxon>Basidiomycota</taxon>
        <taxon>Ustilaginomycotina</taxon>
        <taxon>Ustilaginomycetes</taxon>
        <taxon>Ustilaginales</taxon>
        <taxon>Ustilaginaceae</taxon>
        <taxon>Pseudozyma</taxon>
    </lineage>
</organism>
<dbReference type="PANTHER" id="PTHR20974:SF0">
    <property type="entry name" value="UPF0585 PROTEIN CG18661"/>
    <property type="match status" value="1"/>
</dbReference>
<dbReference type="Proteomes" id="UP000053664">
    <property type="component" value="Unassembled WGS sequence"/>
</dbReference>
<dbReference type="PANTHER" id="PTHR20974">
    <property type="entry name" value="UPF0585 PROTEIN CG18661"/>
    <property type="match status" value="1"/>
</dbReference>
<dbReference type="OrthoDB" id="10258744at2759"/>
<reference evidence="3 4" key="1">
    <citation type="journal article" date="2013" name="Plant Cell">
        <title>The transition from a phytopathogenic smut ancestor to an anamorphic biocontrol agent deciphered by comparative whole-genome analysis.</title>
        <authorList>
            <person name="Lefebvre F."/>
            <person name="Joly D.L."/>
            <person name="Labbe C."/>
            <person name="Teichmann B."/>
            <person name="Linning R."/>
            <person name="Belzile F."/>
            <person name="Bakkeren G."/>
            <person name="Belanger R.R."/>
        </authorList>
    </citation>
    <scope>NUCLEOTIDE SEQUENCE [LARGE SCALE GENOMIC DNA]</scope>
    <source>
        <strain evidence="3 4">PF-1</strain>
    </source>
</reference>
<dbReference type="KEGG" id="pfp:PFL1_04500"/>
<dbReference type="EMBL" id="KE361636">
    <property type="protein sequence ID" value="EPQ28173.1"/>
    <property type="molecule type" value="Genomic_DNA"/>
</dbReference>
<evidence type="ECO:0008006" key="5">
    <source>
        <dbReference type="Google" id="ProtNLM"/>
    </source>
</evidence>
<proteinExistence type="inferred from homology"/>
<evidence type="ECO:0000313" key="3">
    <source>
        <dbReference type="EMBL" id="EPQ28173.1"/>
    </source>
</evidence>
<evidence type="ECO:0000256" key="1">
    <source>
        <dbReference type="ARBA" id="ARBA00008308"/>
    </source>
</evidence>
<evidence type="ECO:0000313" key="4">
    <source>
        <dbReference type="Proteomes" id="UP000053664"/>
    </source>
</evidence>
<dbReference type="GeneID" id="19318603"/>
<dbReference type="RefSeq" id="XP_007880215.1">
    <property type="nucleotide sequence ID" value="XM_007882024.1"/>
</dbReference>
<dbReference type="InterPro" id="IPR010342">
    <property type="entry name" value="DUF938"/>
</dbReference>
<accession>A0A061H6B6</accession>
<dbReference type="AlphaFoldDB" id="A0A061H6B6"/>
<comment type="similarity">
    <text evidence="1">Belongs to the UPF0585 family.</text>
</comment>
<dbReference type="eggNOG" id="ENOG502QVX9">
    <property type="taxonomic scope" value="Eukaryota"/>
</dbReference>
<protein>
    <recommendedName>
        <fullName evidence="5">DUF938 domain-containing protein</fullName>
    </recommendedName>
</protein>
<gene>
    <name evidence="3" type="ORF">PFL1_04500</name>
</gene>
<sequence length="272" mass="29402">MPTAAAATAATATPTPPPQEDEGKYRSSWSVAGSAERNSGPIAETLAPLLPAPPAGSAGQHEQRRRPLVLELSSGFGHQISTLASRATHVDFQPTEADAYLCSRIDSTCSASPNVKRAQVLDVLEQQAWLGLMHAVPSLSQESHGHDDDGDGAFDAVVVCNLTHVAPWSVTESLFAHLDPRLTYLTESGQKPILRRRGWIAIYGAFNEHGGFTSDGNRQFDDTIKARNPHFGLRDVQGELVPLAQRHGFELQQRIEMPAGNLMLIFGLAQPQ</sequence>
<dbReference type="HOGENOM" id="CLU_067698_2_0_1"/>
<evidence type="ECO:0000256" key="2">
    <source>
        <dbReference type="SAM" id="MobiDB-lite"/>
    </source>
</evidence>
<dbReference type="InterPro" id="IPR029063">
    <property type="entry name" value="SAM-dependent_MTases_sf"/>
</dbReference>
<feature type="compositionally biased region" description="Low complexity" evidence="2">
    <location>
        <begin position="1"/>
        <end position="13"/>
    </location>
</feature>
<dbReference type="SUPFAM" id="SSF53335">
    <property type="entry name" value="S-adenosyl-L-methionine-dependent methyltransferases"/>
    <property type="match status" value="1"/>
</dbReference>
<name>A0A061H6B6_9BASI</name>
<feature type="region of interest" description="Disordered" evidence="2">
    <location>
        <begin position="1"/>
        <end position="41"/>
    </location>
</feature>